<accession>A0A0P1AWU1</accession>
<evidence type="ECO:0000256" key="4">
    <source>
        <dbReference type="ARBA" id="ARBA00022695"/>
    </source>
</evidence>
<evidence type="ECO:0000313" key="11">
    <source>
        <dbReference type="Proteomes" id="UP000054928"/>
    </source>
</evidence>
<dbReference type="InterPro" id="IPR043502">
    <property type="entry name" value="DNA/RNA_pol_sf"/>
</dbReference>
<dbReference type="EC" id="2.7.7.7" evidence="2"/>
<evidence type="ECO:0000256" key="5">
    <source>
        <dbReference type="ARBA" id="ARBA00022705"/>
    </source>
</evidence>
<feature type="domain" description="DNA-directed DNA polymerase family B mitochondria/virus" evidence="9">
    <location>
        <begin position="124"/>
        <end position="264"/>
    </location>
</feature>
<dbReference type="GO" id="GO:0006260">
    <property type="term" value="P:DNA replication"/>
    <property type="evidence" value="ECO:0007669"/>
    <property type="project" value="UniProtKB-KW"/>
</dbReference>
<name>A0A0P1AWU1_PLAHL</name>
<dbReference type="SUPFAM" id="SSF56672">
    <property type="entry name" value="DNA/RNA polymerases"/>
    <property type="match status" value="1"/>
</dbReference>
<dbReference type="Gene3D" id="3.30.420.10">
    <property type="entry name" value="Ribonuclease H-like superfamily/Ribonuclease H"/>
    <property type="match status" value="1"/>
</dbReference>
<dbReference type="RefSeq" id="XP_024581440.1">
    <property type="nucleotide sequence ID" value="XM_024715775.1"/>
</dbReference>
<dbReference type="PANTHER" id="PTHR48144">
    <property type="entry name" value="DNA-DIRECTED DNA POLYMERASE"/>
    <property type="match status" value="1"/>
</dbReference>
<dbReference type="Proteomes" id="UP000054928">
    <property type="component" value="Unassembled WGS sequence"/>
</dbReference>
<organism evidence="10 11">
    <name type="scientific">Plasmopara halstedii</name>
    <name type="common">Downy mildew of sunflower</name>
    <dbReference type="NCBI Taxonomy" id="4781"/>
    <lineage>
        <taxon>Eukaryota</taxon>
        <taxon>Sar</taxon>
        <taxon>Stramenopiles</taxon>
        <taxon>Oomycota</taxon>
        <taxon>Peronosporomycetes</taxon>
        <taxon>Peronosporales</taxon>
        <taxon>Peronosporaceae</taxon>
        <taxon>Plasmopara</taxon>
    </lineage>
</organism>
<dbReference type="Pfam" id="PF03175">
    <property type="entry name" value="DNA_pol_B_2"/>
    <property type="match status" value="1"/>
</dbReference>
<dbReference type="SUPFAM" id="SSF53098">
    <property type="entry name" value="Ribonuclease H-like"/>
    <property type="match status" value="1"/>
</dbReference>
<comment type="catalytic activity">
    <reaction evidence="8">
        <text>DNA(n) + a 2'-deoxyribonucleoside 5'-triphosphate = DNA(n+1) + diphosphate</text>
        <dbReference type="Rhea" id="RHEA:22508"/>
        <dbReference type="Rhea" id="RHEA-COMP:17339"/>
        <dbReference type="Rhea" id="RHEA-COMP:17340"/>
        <dbReference type="ChEBI" id="CHEBI:33019"/>
        <dbReference type="ChEBI" id="CHEBI:61560"/>
        <dbReference type="ChEBI" id="CHEBI:173112"/>
        <dbReference type="EC" id="2.7.7.7"/>
    </reaction>
</comment>
<dbReference type="InterPro" id="IPR012337">
    <property type="entry name" value="RNaseH-like_sf"/>
</dbReference>
<evidence type="ECO:0000256" key="7">
    <source>
        <dbReference type="ARBA" id="ARBA00023125"/>
    </source>
</evidence>
<evidence type="ECO:0000256" key="3">
    <source>
        <dbReference type="ARBA" id="ARBA00022679"/>
    </source>
</evidence>
<dbReference type="EMBL" id="CCYD01001538">
    <property type="protein sequence ID" value="CEG45071.1"/>
    <property type="molecule type" value="Genomic_DNA"/>
</dbReference>
<keyword evidence="5" id="KW-0235">DNA replication</keyword>
<dbReference type="AlphaFoldDB" id="A0A0P1AWU1"/>
<evidence type="ECO:0000313" key="10">
    <source>
        <dbReference type="EMBL" id="CEG45071.1"/>
    </source>
</evidence>
<dbReference type="GO" id="GO:0003887">
    <property type="term" value="F:DNA-directed DNA polymerase activity"/>
    <property type="evidence" value="ECO:0007669"/>
    <property type="project" value="UniProtKB-KW"/>
</dbReference>
<sequence>MNSLTEFALDKRWFKRIGLTRTKVDDQIIVEGFKYGKHPFTSKEDKKIVENEYQVVHFDLETFPKTEINIAKRFPEVAGGHLNGDHIAYCAAWKIGNNATQKAWGLNCVRDMLDSLPADQNFLMWAHNAGFDERVLIWYLSTFDNRGGFIVTGNMVKQLVGTYKGRRLVFKDTRSFISCSLAEMPEQFPGACGEVTLEKESFPHDVMNADTFDSMLPLERIKSQFEDYEALVKNASKIDAIKDNALDVQKYAIHYCKRDVDVLALCFQHISMPGLAYAILNNDGAYNGCFSMAGPCLSFARKALVAGRVMTRGNNMWHVKVFDTYSMINDVRVEHHKTEYTNKEVELIRGTITSGGIFDFDAVSLYPSAMAFIPGFVKGRPQIHGKEIPENDFHISKVKILSIGRKLHFPLQSIKEDNESRDFTNILLAAKSY</sequence>
<evidence type="ECO:0000256" key="2">
    <source>
        <dbReference type="ARBA" id="ARBA00012417"/>
    </source>
</evidence>
<dbReference type="InterPro" id="IPR004868">
    <property type="entry name" value="DNA-dir_DNA_pol_B_mt/vir"/>
</dbReference>
<keyword evidence="11" id="KW-1185">Reference proteome</keyword>
<keyword evidence="3" id="KW-0808">Transferase</keyword>
<evidence type="ECO:0000256" key="8">
    <source>
        <dbReference type="ARBA" id="ARBA00049244"/>
    </source>
</evidence>
<reference evidence="11" key="1">
    <citation type="submission" date="2014-09" db="EMBL/GenBank/DDBJ databases">
        <authorList>
            <person name="Sharma Rahul"/>
            <person name="Thines Marco"/>
        </authorList>
    </citation>
    <scope>NUCLEOTIDE SEQUENCE [LARGE SCALE GENOMIC DNA]</scope>
</reference>
<proteinExistence type="inferred from homology"/>
<comment type="similarity">
    <text evidence="1">Belongs to the DNA polymerase type-B family.</text>
</comment>
<dbReference type="OMA" id="DHIAYCA"/>
<evidence type="ECO:0000256" key="1">
    <source>
        <dbReference type="ARBA" id="ARBA00005755"/>
    </source>
</evidence>
<keyword evidence="7" id="KW-0238">DNA-binding</keyword>
<evidence type="ECO:0000256" key="6">
    <source>
        <dbReference type="ARBA" id="ARBA00022932"/>
    </source>
</evidence>
<dbReference type="GO" id="GO:0003677">
    <property type="term" value="F:DNA binding"/>
    <property type="evidence" value="ECO:0007669"/>
    <property type="project" value="UniProtKB-KW"/>
</dbReference>
<evidence type="ECO:0000259" key="9">
    <source>
        <dbReference type="Pfam" id="PF03175"/>
    </source>
</evidence>
<dbReference type="InterPro" id="IPR036397">
    <property type="entry name" value="RNaseH_sf"/>
</dbReference>
<dbReference type="GO" id="GO:0000166">
    <property type="term" value="F:nucleotide binding"/>
    <property type="evidence" value="ECO:0007669"/>
    <property type="project" value="InterPro"/>
</dbReference>
<dbReference type="PANTHER" id="PTHR48144:SF2">
    <property type="entry name" value="DNA-DIRECTED DNA POLYMERASE"/>
    <property type="match status" value="1"/>
</dbReference>
<protein>
    <recommendedName>
        <fullName evidence="2">DNA-directed DNA polymerase</fullName>
        <ecNumber evidence="2">2.7.7.7</ecNumber>
    </recommendedName>
</protein>
<keyword evidence="6" id="KW-0239">DNA-directed DNA polymerase</keyword>
<keyword evidence="4" id="KW-0548">Nucleotidyltransferase</keyword>
<dbReference type="GeneID" id="36396452"/>
<dbReference type="OrthoDB" id="10466634at2759"/>